<dbReference type="Gene3D" id="1.10.10.10">
    <property type="entry name" value="Winged helix-like DNA-binding domain superfamily/Winged helix DNA-binding domain"/>
    <property type="match status" value="1"/>
</dbReference>
<evidence type="ECO:0000259" key="4">
    <source>
        <dbReference type="PROSITE" id="PS50949"/>
    </source>
</evidence>
<dbReference type="SMART" id="SM00345">
    <property type="entry name" value="HTH_GNTR"/>
    <property type="match status" value="1"/>
</dbReference>
<dbReference type="Gene3D" id="1.20.120.530">
    <property type="entry name" value="GntR ligand-binding domain-like"/>
    <property type="match status" value="1"/>
</dbReference>
<dbReference type="EMBL" id="BMDZ01000030">
    <property type="protein sequence ID" value="GGB43941.1"/>
    <property type="molecule type" value="Genomic_DNA"/>
</dbReference>
<keyword evidence="2" id="KW-0238">DNA-binding</keyword>
<evidence type="ECO:0000256" key="2">
    <source>
        <dbReference type="ARBA" id="ARBA00023125"/>
    </source>
</evidence>
<dbReference type="InterPro" id="IPR036390">
    <property type="entry name" value="WH_DNA-bd_sf"/>
</dbReference>
<reference evidence="6" key="1">
    <citation type="journal article" date="2019" name="Int. J. Syst. Evol. Microbiol.">
        <title>The Global Catalogue of Microorganisms (GCM) 10K type strain sequencing project: providing services to taxonomists for standard genome sequencing and annotation.</title>
        <authorList>
            <consortium name="The Broad Institute Genomics Platform"/>
            <consortium name="The Broad Institute Genome Sequencing Center for Infectious Disease"/>
            <person name="Wu L."/>
            <person name="Ma J."/>
        </authorList>
    </citation>
    <scope>NUCLEOTIDE SEQUENCE [LARGE SCALE GENOMIC DNA]</scope>
    <source>
        <strain evidence="6">CGMCC 1.10188</strain>
    </source>
</reference>
<organism evidence="5 6">
    <name type="scientific">Tistrella bauzanensis</name>
    <dbReference type="NCBI Taxonomy" id="657419"/>
    <lineage>
        <taxon>Bacteria</taxon>
        <taxon>Pseudomonadati</taxon>
        <taxon>Pseudomonadota</taxon>
        <taxon>Alphaproteobacteria</taxon>
        <taxon>Geminicoccales</taxon>
        <taxon>Geminicoccaceae</taxon>
        <taxon>Tistrella</taxon>
    </lineage>
</organism>
<name>A0ABQ1IIW6_9PROT</name>
<dbReference type="InterPro" id="IPR008920">
    <property type="entry name" value="TF_FadR/GntR_C"/>
</dbReference>
<gene>
    <name evidence="5" type="ORF">GCM10011505_26550</name>
</gene>
<dbReference type="Pfam" id="PF00392">
    <property type="entry name" value="GntR"/>
    <property type="match status" value="1"/>
</dbReference>
<comment type="caution">
    <text evidence="5">The sequence shown here is derived from an EMBL/GenBank/DDBJ whole genome shotgun (WGS) entry which is preliminary data.</text>
</comment>
<dbReference type="CDD" id="cd07377">
    <property type="entry name" value="WHTH_GntR"/>
    <property type="match status" value="1"/>
</dbReference>
<dbReference type="RefSeq" id="WP_188578609.1">
    <property type="nucleotide sequence ID" value="NZ_BMDZ01000030.1"/>
</dbReference>
<dbReference type="PANTHER" id="PTHR43537:SF49">
    <property type="entry name" value="TRANSCRIPTIONAL REGULATORY PROTEIN"/>
    <property type="match status" value="1"/>
</dbReference>
<dbReference type="InterPro" id="IPR011711">
    <property type="entry name" value="GntR_C"/>
</dbReference>
<keyword evidence="1" id="KW-0805">Transcription regulation</keyword>
<protein>
    <submittedName>
        <fullName evidence="5">Transcriptional regulator</fullName>
    </submittedName>
</protein>
<dbReference type="Proteomes" id="UP000603352">
    <property type="component" value="Unassembled WGS sequence"/>
</dbReference>
<dbReference type="Pfam" id="PF07729">
    <property type="entry name" value="FCD"/>
    <property type="match status" value="1"/>
</dbReference>
<evidence type="ECO:0000256" key="3">
    <source>
        <dbReference type="ARBA" id="ARBA00023163"/>
    </source>
</evidence>
<keyword evidence="3" id="KW-0804">Transcription</keyword>
<accession>A0ABQ1IIW6</accession>
<evidence type="ECO:0000313" key="6">
    <source>
        <dbReference type="Proteomes" id="UP000603352"/>
    </source>
</evidence>
<sequence length="215" mass="23662">MAETIAERIARVLSARIVSGELAPGTALRQDRIAEDFEASHVPVREAFQRLKAQGLAVAEPRRGMRVAPLDPTSMMEIVEIRARLEPLALKVATPLMNATAFERIERALVAGEAADTMADWERANQSFHRELAAPCRMPRLLAMIDDLQLASARIIFAVHRSAGWQPGSNHAHRQIFNAVKRRDAVRAVALLESHIRMLERPAGADGAITALPDT</sequence>
<dbReference type="SUPFAM" id="SSF46785">
    <property type="entry name" value="Winged helix' DNA-binding domain"/>
    <property type="match status" value="1"/>
</dbReference>
<keyword evidence="6" id="KW-1185">Reference proteome</keyword>
<evidence type="ECO:0000313" key="5">
    <source>
        <dbReference type="EMBL" id="GGB43941.1"/>
    </source>
</evidence>
<dbReference type="PROSITE" id="PS50949">
    <property type="entry name" value="HTH_GNTR"/>
    <property type="match status" value="1"/>
</dbReference>
<dbReference type="InterPro" id="IPR036388">
    <property type="entry name" value="WH-like_DNA-bd_sf"/>
</dbReference>
<dbReference type="SMART" id="SM00895">
    <property type="entry name" value="FCD"/>
    <property type="match status" value="1"/>
</dbReference>
<proteinExistence type="predicted"/>
<dbReference type="PANTHER" id="PTHR43537">
    <property type="entry name" value="TRANSCRIPTIONAL REGULATOR, GNTR FAMILY"/>
    <property type="match status" value="1"/>
</dbReference>
<feature type="domain" description="HTH gntR-type" evidence="4">
    <location>
        <begin position="3"/>
        <end position="70"/>
    </location>
</feature>
<evidence type="ECO:0000256" key="1">
    <source>
        <dbReference type="ARBA" id="ARBA00023015"/>
    </source>
</evidence>
<dbReference type="SUPFAM" id="SSF48008">
    <property type="entry name" value="GntR ligand-binding domain-like"/>
    <property type="match status" value="1"/>
</dbReference>
<dbReference type="InterPro" id="IPR000524">
    <property type="entry name" value="Tscrpt_reg_HTH_GntR"/>
</dbReference>